<evidence type="ECO:0000313" key="3">
    <source>
        <dbReference type="Proteomes" id="UP000439903"/>
    </source>
</evidence>
<gene>
    <name evidence="2" type="ORF">F8M41_005741</name>
</gene>
<dbReference type="Proteomes" id="UP000439903">
    <property type="component" value="Unassembled WGS sequence"/>
</dbReference>
<dbReference type="EMBL" id="WTPW01000156">
    <property type="protein sequence ID" value="KAF0541178.1"/>
    <property type="molecule type" value="Genomic_DNA"/>
</dbReference>
<feature type="compositionally biased region" description="Acidic residues" evidence="1">
    <location>
        <begin position="1"/>
        <end position="32"/>
    </location>
</feature>
<name>A0A8H4AX33_GIGMA</name>
<protein>
    <submittedName>
        <fullName evidence="2">Crinkler family protein</fullName>
    </submittedName>
</protein>
<proteinExistence type="predicted"/>
<dbReference type="AlphaFoldDB" id="A0A8H4AX33"/>
<comment type="caution">
    <text evidence="2">The sequence shown here is derived from an EMBL/GenBank/DDBJ whole genome shotgun (WGS) entry which is preliminary data.</text>
</comment>
<sequence length="153" mass="16963">MKADVEEASIEEANVEEADVTTDDFDRDDESEATSSENRLGKHDSDGDALYHSTSKRRAIDPELVSAEEALSFASPHIKLSPGAPVSKSTTLAVGKPSKEVRFWEGFFEEVNGHPFDLVKNLQTPKFAYKHPFNKERSVCTAQNRLFGSIALF</sequence>
<dbReference type="OrthoDB" id="2156052at2759"/>
<reference evidence="2 3" key="1">
    <citation type="journal article" date="2019" name="Environ. Microbiol.">
        <title>At the nexus of three kingdoms: the genome of the mycorrhizal fungus Gigaspora margarita provides insights into plant, endobacterial and fungal interactions.</title>
        <authorList>
            <person name="Venice F."/>
            <person name="Ghignone S."/>
            <person name="Salvioli di Fossalunga A."/>
            <person name="Amselem J."/>
            <person name="Novero M."/>
            <person name="Xianan X."/>
            <person name="Sedzielewska Toro K."/>
            <person name="Morin E."/>
            <person name="Lipzen A."/>
            <person name="Grigoriev I.V."/>
            <person name="Henrissat B."/>
            <person name="Martin F.M."/>
            <person name="Bonfante P."/>
        </authorList>
    </citation>
    <scope>NUCLEOTIDE SEQUENCE [LARGE SCALE GENOMIC DNA]</scope>
    <source>
        <strain evidence="2 3">BEG34</strain>
    </source>
</reference>
<feature type="region of interest" description="Disordered" evidence="1">
    <location>
        <begin position="1"/>
        <end position="55"/>
    </location>
</feature>
<accession>A0A8H4AX33</accession>
<organism evidence="2 3">
    <name type="scientific">Gigaspora margarita</name>
    <dbReference type="NCBI Taxonomy" id="4874"/>
    <lineage>
        <taxon>Eukaryota</taxon>
        <taxon>Fungi</taxon>
        <taxon>Fungi incertae sedis</taxon>
        <taxon>Mucoromycota</taxon>
        <taxon>Glomeromycotina</taxon>
        <taxon>Glomeromycetes</taxon>
        <taxon>Diversisporales</taxon>
        <taxon>Gigasporaceae</taxon>
        <taxon>Gigaspora</taxon>
    </lineage>
</organism>
<keyword evidence="3" id="KW-1185">Reference proteome</keyword>
<evidence type="ECO:0000313" key="2">
    <source>
        <dbReference type="EMBL" id="KAF0541178.1"/>
    </source>
</evidence>
<evidence type="ECO:0000256" key="1">
    <source>
        <dbReference type="SAM" id="MobiDB-lite"/>
    </source>
</evidence>